<dbReference type="OMA" id="HYDNSLW"/>
<dbReference type="GeneID" id="20656297"/>
<dbReference type="PANTHER" id="PTHR35606">
    <property type="entry name" value="CELLULOSE-BINDING FAMILY II PROTEIN"/>
    <property type="match status" value="1"/>
</dbReference>
<proteinExistence type="predicted"/>
<dbReference type="PANTHER" id="PTHR35606:SF4">
    <property type="entry name" value="CELLULOSE-BINDING FAMILY II PROTEIN"/>
    <property type="match status" value="1"/>
</dbReference>
<keyword evidence="1" id="KW-0732">Signal</keyword>
<sequence length="300" mass="32879">MTPSLFSTLFAVILATALAAIPATAASSSNSSAAHAPFRSITSRPGECVIGHPTTSVSAEDLQCVWDNRMEPEVMPYNNWIMDQIVANNGTLNYCVRWDSKTTKLTKATAAKFQAMLTRQYAAWNRWLIGYNCWPYNQIKVNIVGFAARSASDLGWSGASLGKLYIGDLDKDGAPQCPENCYRALDGSPGGWSESSGCDGKPFDVSLWPTQGLGGGLGTYWGQKVDLDDMLAHTEEDQLTIVAHEIGHGFGLPDFYSDEEKPNGKWPNCIMMAGSSMTIAEGDGWMLRRLYENLKSRYNF</sequence>
<accession>G4Z3Y6</accession>
<reference evidence="2 3" key="1">
    <citation type="journal article" date="2006" name="Science">
        <title>Phytophthora genome sequences uncover evolutionary origins and mechanisms of pathogenesis.</title>
        <authorList>
            <person name="Tyler B.M."/>
            <person name="Tripathy S."/>
            <person name="Zhang X."/>
            <person name="Dehal P."/>
            <person name="Jiang R.H."/>
            <person name="Aerts A."/>
            <person name="Arredondo F.D."/>
            <person name="Baxter L."/>
            <person name="Bensasson D."/>
            <person name="Beynon J.L."/>
            <person name="Chapman J."/>
            <person name="Damasceno C.M."/>
            <person name="Dorrance A.E."/>
            <person name="Dou D."/>
            <person name="Dickerman A.W."/>
            <person name="Dubchak I.L."/>
            <person name="Garbelotto M."/>
            <person name="Gijzen M."/>
            <person name="Gordon S.G."/>
            <person name="Govers F."/>
            <person name="Grunwald N.J."/>
            <person name="Huang W."/>
            <person name="Ivors K.L."/>
            <person name="Jones R.W."/>
            <person name="Kamoun S."/>
            <person name="Krampis K."/>
            <person name="Lamour K.H."/>
            <person name="Lee M.K."/>
            <person name="McDonald W.H."/>
            <person name="Medina M."/>
            <person name="Meijer H.J."/>
            <person name="Nordberg E.K."/>
            <person name="Maclean D.J."/>
            <person name="Ospina-Giraldo M.D."/>
            <person name="Morris P.F."/>
            <person name="Phuntumart V."/>
            <person name="Putnam N.H."/>
            <person name="Rash S."/>
            <person name="Rose J.K."/>
            <person name="Sakihama Y."/>
            <person name="Salamov A.A."/>
            <person name="Savidor A."/>
            <person name="Scheuring C.F."/>
            <person name="Smith B.M."/>
            <person name="Sobral B.W."/>
            <person name="Terry A."/>
            <person name="Torto-Alalibo T.A."/>
            <person name="Win J."/>
            <person name="Xu Z."/>
            <person name="Zhang H."/>
            <person name="Grigoriev I.V."/>
            <person name="Rokhsar D.S."/>
            <person name="Boore J.L."/>
        </authorList>
    </citation>
    <scope>NUCLEOTIDE SEQUENCE [LARGE SCALE GENOMIC DNA]</scope>
    <source>
        <strain evidence="2 3">P6497</strain>
    </source>
</reference>
<organism evidence="2 3">
    <name type="scientific">Phytophthora sojae (strain P6497)</name>
    <name type="common">Soybean stem and root rot agent</name>
    <name type="synonym">Phytophthora megasperma f. sp. glycines</name>
    <dbReference type="NCBI Taxonomy" id="1094619"/>
    <lineage>
        <taxon>Eukaryota</taxon>
        <taxon>Sar</taxon>
        <taxon>Stramenopiles</taxon>
        <taxon>Oomycota</taxon>
        <taxon>Peronosporomycetes</taxon>
        <taxon>Peronosporales</taxon>
        <taxon>Peronosporaceae</taxon>
        <taxon>Phytophthora</taxon>
    </lineage>
</organism>
<dbReference type="Proteomes" id="UP000002640">
    <property type="component" value="Unassembled WGS sequence"/>
</dbReference>
<name>G4Z3Y6_PHYSP</name>
<dbReference type="SUPFAM" id="SSF55486">
    <property type="entry name" value="Metalloproteases ('zincins'), catalytic domain"/>
    <property type="match status" value="1"/>
</dbReference>
<dbReference type="InParanoid" id="G4Z3Y6"/>
<protein>
    <submittedName>
        <fullName evidence="2">Neutral zinc metallopeptidase, Zn-binding site</fullName>
    </submittedName>
</protein>
<evidence type="ECO:0000313" key="2">
    <source>
        <dbReference type="EMBL" id="EGZ21538.1"/>
    </source>
</evidence>
<dbReference type="EMBL" id="JH159153">
    <property type="protein sequence ID" value="EGZ21538.1"/>
    <property type="molecule type" value="Genomic_DNA"/>
</dbReference>
<feature type="chain" id="PRO_5003471816" evidence="1">
    <location>
        <begin position="20"/>
        <end position="300"/>
    </location>
</feature>
<dbReference type="RefSeq" id="XP_009524255.1">
    <property type="nucleotide sequence ID" value="XM_009525960.1"/>
</dbReference>
<keyword evidence="3" id="KW-1185">Reference proteome</keyword>
<feature type="signal peptide" evidence="1">
    <location>
        <begin position="1"/>
        <end position="19"/>
    </location>
</feature>
<dbReference type="KEGG" id="psoj:PHYSODRAFT_488514"/>
<gene>
    <name evidence="2" type="ORF">PHYSODRAFT_488514</name>
</gene>
<dbReference type="AlphaFoldDB" id="G4Z3Y6"/>
<evidence type="ECO:0000256" key="1">
    <source>
        <dbReference type="SAM" id="SignalP"/>
    </source>
</evidence>
<evidence type="ECO:0000313" key="3">
    <source>
        <dbReference type="Proteomes" id="UP000002640"/>
    </source>
</evidence>